<comment type="caution">
    <text evidence="1">The sequence shown here is derived from an EMBL/GenBank/DDBJ whole genome shotgun (WGS) entry which is preliminary data.</text>
</comment>
<accession>A0AAV8ZLJ7</accession>
<dbReference type="Pfam" id="PF08568">
    <property type="entry name" value="Kinetochor_Ybp2"/>
    <property type="match status" value="2"/>
</dbReference>
<dbReference type="Proteomes" id="UP001162156">
    <property type="component" value="Unassembled WGS sequence"/>
</dbReference>
<keyword evidence="2" id="KW-1185">Reference proteome</keyword>
<dbReference type="PANTHER" id="PTHR15430:SF1">
    <property type="entry name" value="GLOMULIN"/>
    <property type="match status" value="1"/>
</dbReference>
<protein>
    <recommendedName>
        <fullName evidence="3">Glomulin</fullName>
    </recommendedName>
</protein>
<dbReference type="GO" id="GO:0055105">
    <property type="term" value="F:ubiquitin-protein transferase inhibitor activity"/>
    <property type="evidence" value="ECO:0007669"/>
    <property type="project" value="TreeGrafter"/>
</dbReference>
<proteinExistence type="predicted"/>
<dbReference type="InterPro" id="IPR019516">
    <property type="entry name" value="Glomulin/ALF4"/>
</dbReference>
<dbReference type="GO" id="GO:0005737">
    <property type="term" value="C:cytoplasm"/>
    <property type="evidence" value="ECO:0007669"/>
    <property type="project" value="TreeGrafter"/>
</dbReference>
<organism evidence="1 2">
    <name type="scientific">Rhamnusium bicolor</name>
    <dbReference type="NCBI Taxonomy" id="1586634"/>
    <lineage>
        <taxon>Eukaryota</taxon>
        <taxon>Metazoa</taxon>
        <taxon>Ecdysozoa</taxon>
        <taxon>Arthropoda</taxon>
        <taxon>Hexapoda</taxon>
        <taxon>Insecta</taxon>
        <taxon>Pterygota</taxon>
        <taxon>Neoptera</taxon>
        <taxon>Endopterygota</taxon>
        <taxon>Coleoptera</taxon>
        <taxon>Polyphaga</taxon>
        <taxon>Cucujiformia</taxon>
        <taxon>Chrysomeloidea</taxon>
        <taxon>Cerambycidae</taxon>
        <taxon>Lepturinae</taxon>
        <taxon>Rhagiini</taxon>
        <taxon>Rhamnusium</taxon>
    </lineage>
</organism>
<evidence type="ECO:0000313" key="1">
    <source>
        <dbReference type="EMBL" id="KAJ8965502.1"/>
    </source>
</evidence>
<evidence type="ECO:0000313" key="2">
    <source>
        <dbReference type="Proteomes" id="UP001162156"/>
    </source>
</evidence>
<evidence type="ECO:0008006" key="3">
    <source>
        <dbReference type="Google" id="ProtNLM"/>
    </source>
</evidence>
<name>A0AAV8ZLJ7_9CUCU</name>
<reference evidence="1" key="1">
    <citation type="journal article" date="2023" name="Insect Mol. Biol.">
        <title>Genome sequencing provides insights into the evolution of gene families encoding plant cell wall-degrading enzymes in longhorned beetles.</title>
        <authorList>
            <person name="Shin N.R."/>
            <person name="Okamura Y."/>
            <person name="Kirsch R."/>
            <person name="Pauchet Y."/>
        </authorList>
    </citation>
    <scope>NUCLEOTIDE SEQUENCE</scope>
    <source>
        <strain evidence="1">RBIC_L_NR</strain>
    </source>
</reference>
<dbReference type="EMBL" id="JANEYF010001218">
    <property type="protein sequence ID" value="KAJ8965502.1"/>
    <property type="molecule type" value="Genomic_DNA"/>
</dbReference>
<sequence>MVEENYSEFVTSVQSLLREGNTVHALIIFSDNKNSSEVKNNSWDLIPVISEFLTTFHEKENLEVFKCCEQLINTIATSSNPEEALLQFIEEIEESVDDTKFLILLGPLQKILFRIPKNRINSLAWCLNAVQTYLCKCNIPEDVTLVGKEKLLMDSDEVVQRIIKLYSGLMPFYDGLIEKLEASSEDVQERSNVICKFLVQLLGKPLAFLDMEIFCGIKKVKALIFAENLVSKIFKTMSDPFLLLEMCYGSESNELMKPNTLGTSVLFYLLYSEEICIVKVPKVYNPLYIFQNSLYLITSLLEIDHQMCIEKGLRLMSTLLEHVKFLELSYLLLDSENHSKFSIALSKIIIYNQLESIRKSALNIYQTYINSFEIRGFYLLLYNLTITLNHSGLVGFSITQYKNQLAQEFLKREHEMSIYFKGPKLLKILRVFCSLYKNEESDLIELSHQIIATLNLLRYLVLRDRNNTTQIWDYIKLLEVIYFKPLRKGIELSRAHYELKVKELEEETASGDKDKSASTKVSIMIGGQSLLDMPKNDKLNVLHSSLTAFDMMDSLLSRVIECIETYKH</sequence>
<dbReference type="AlphaFoldDB" id="A0AAV8ZLJ7"/>
<gene>
    <name evidence="1" type="ORF">NQ314_004090</name>
</gene>
<dbReference type="InterPro" id="IPR013877">
    <property type="entry name" value="YAP-bd/ALF4/Glomulin"/>
</dbReference>
<dbReference type="PANTHER" id="PTHR15430">
    <property type="entry name" value="GLOMULIN"/>
    <property type="match status" value="1"/>
</dbReference>